<feature type="signal peptide" evidence="1">
    <location>
        <begin position="1"/>
        <end position="18"/>
    </location>
</feature>
<sequence length="153" mass="16971">MKRGLWLLAVIAWHAANASPPVWIYLTDVPNAKRSVDIANIVSRGVTRDVWLRDDPAIPAGLFDMARTWNYPNPNDIDYELTLTRFDCEARTAYTLSMFLYSKGQVVRSVEYGSQATPSPVVPGSVGDTTYGIVCRPPVVAPSTRKRAKVTPM</sequence>
<feature type="chain" id="PRO_5045674149" description="Surface-adhesin protein E-like domain-containing protein" evidence="1">
    <location>
        <begin position="19"/>
        <end position="153"/>
    </location>
</feature>
<dbReference type="Proteomes" id="UP001190452">
    <property type="component" value="Unassembled WGS sequence"/>
</dbReference>
<keyword evidence="1" id="KW-0732">Signal</keyword>
<dbReference type="Pfam" id="PF16747">
    <property type="entry name" value="Adhesin_E"/>
    <property type="match status" value="1"/>
</dbReference>
<proteinExistence type="predicted"/>
<keyword evidence="4" id="KW-1185">Reference proteome</keyword>
<gene>
    <name evidence="3" type="ORF">R77569_04915</name>
</gene>
<dbReference type="RefSeq" id="WP_394805679.1">
    <property type="nucleotide sequence ID" value="NZ_CAUDKV010000037.1"/>
</dbReference>
<evidence type="ECO:0000259" key="2">
    <source>
        <dbReference type="Pfam" id="PF16747"/>
    </source>
</evidence>
<evidence type="ECO:0000256" key="1">
    <source>
        <dbReference type="SAM" id="SignalP"/>
    </source>
</evidence>
<reference evidence="3 4" key="1">
    <citation type="submission" date="2023-07" db="EMBL/GenBank/DDBJ databases">
        <authorList>
            <person name="Peeters C."/>
        </authorList>
    </citation>
    <scope>NUCLEOTIDE SEQUENCE [LARGE SCALE GENOMIC DNA]</scope>
    <source>
        <strain evidence="3 4">R-77569</strain>
    </source>
</reference>
<protein>
    <recommendedName>
        <fullName evidence="2">Surface-adhesin protein E-like domain-containing protein</fullName>
    </recommendedName>
</protein>
<dbReference type="InterPro" id="IPR031939">
    <property type="entry name" value="Adhesin_E-like"/>
</dbReference>
<dbReference type="EMBL" id="CAUDKV010000037">
    <property type="protein sequence ID" value="CAJ0899355.1"/>
    <property type="molecule type" value="Genomic_DNA"/>
</dbReference>
<comment type="caution">
    <text evidence="3">The sequence shown here is derived from an EMBL/GenBank/DDBJ whole genome shotgun (WGS) entry which is preliminary data.</text>
</comment>
<organism evidence="3 4">
    <name type="scientific">Ralstonia mannitolilytica</name>
    <dbReference type="NCBI Taxonomy" id="105219"/>
    <lineage>
        <taxon>Bacteria</taxon>
        <taxon>Pseudomonadati</taxon>
        <taxon>Pseudomonadota</taxon>
        <taxon>Betaproteobacteria</taxon>
        <taxon>Burkholderiales</taxon>
        <taxon>Burkholderiaceae</taxon>
        <taxon>Ralstonia</taxon>
    </lineage>
</organism>
<evidence type="ECO:0000313" key="3">
    <source>
        <dbReference type="EMBL" id="CAJ0899355.1"/>
    </source>
</evidence>
<name>A0ABN9KMZ2_9RALS</name>
<feature type="domain" description="Surface-adhesin protein E-like" evidence="2">
    <location>
        <begin position="23"/>
        <end position="136"/>
    </location>
</feature>
<accession>A0ABN9KMZ2</accession>
<evidence type="ECO:0000313" key="4">
    <source>
        <dbReference type="Proteomes" id="UP001190452"/>
    </source>
</evidence>